<name>A0A846YQT8_9ACTN</name>
<dbReference type="AlphaFoldDB" id="A0A846YQT8"/>
<comment type="caution">
    <text evidence="2">The sequence shown here is derived from an EMBL/GenBank/DDBJ whole genome shotgun (WGS) entry which is preliminary data.</text>
</comment>
<dbReference type="Proteomes" id="UP000579250">
    <property type="component" value="Unassembled WGS sequence"/>
</dbReference>
<feature type="domain" description="HTH cro/C1-type" evidence="1">
    <location>
        <begin position="10"/>
        <end position="63"/>
    </location>
</feature>
<dbReference type="InterPro" id="IPR001387">
    <property type="entry name" value="Cro/C1-type_HTH"/>
</dbReference>
<keyword evidence="3" id="KW-1185">Reference proteome</keyword>
<dbReference type="GO" id="GO:0003677">
    <property type="term" value="F:DNA binding"/>
    <property type="evidence" value="ECO:0007669"/>
    <property type="project" value="InterPro"/>
</dbReference>
<accession>A0A846YQT8</accession>
<protein>
    <submittedName>
        <fullName evidence="2">Helix-turn-helix transcriptional regulator</fullName>
    </submittedName>
</protein>
<dbReference type="Gene3D" id="1.10.260.40">
    <property type="entry name" value="lambda repressor-like DNA-binding domains"/>
    <property type="match status" value="1"/>
</dbReference>
<dbReference type="InterPro" id="IPR010982">
    <property type="entry name" value="Lambda_DNA-bd_dom_sf"/>
</dbReference>
<dbReference type="CDD" id="cd00093">
    <property type="entry name" value="HTH_XRE"/>
    <property type="match status" value="1"/>
</dbReference>
<dbReference type="SMART" id="SM00530">
    <property type="entry name" value="HTH_XRE"/>
    <property type="match status" value="1"/>
</dbReference>
<reference evidence="2 3" key="1">
    <citation type="submission" date="2020-04" db="EMBL/GenBank/DDBJ databases">
        <title>MicrobeNet Type strains.</title>
        <authorList>
            <person name="Nicholson A.C."/>
        </authorList>
    </citation>
    <scope>NUCLEOTIDE SEQUENCE [LARGE SCALE GENOMIC DNA]</scope>
    <source>
        <strain evidence="2 3">ATCC BAA-277</strain>
    </source>
</reference>
<evidence type="ECO:0000259" key="1">
    <source>
        <dbReference type="PROSITE" id="PS50943"/>
    </source>
</evidence>
<proteinExistence type="predicted"/>
<dbReference type="Pfam" id="PF01381">
    <property type="entry name" value="HTH_3"/>
    <property type="match status" value="1"/>
</dbReference>
<organism evidence="2 3">
    <name type="scientific">Actinomadura latina</name>
    <dbReference type="NCBI Taxonomy" id="163603"/>
    <lineage>
        <taxon>Bacteria</taxon>
        <taxon>Bacillati</taxon>
        <taxon>Actinomycetota</taxon>
        <taxon>Actinomycetes</taxon>
        <taxon>Streptosporangiales</taxon>
        <taxon>Thermomonosporaceae</taxon>
        <taxon>Actinomadura</taxon>
    </lineage>
</organism>
<dbReference type="SUPFAM" id="SSF47413">
    <property type="entry name" value="lambda repressor-like DNA-binding domains"/>
    <property type="match status" value="1"/>
</dbReference>
<evidence type="ECO:0000313" key="2">
    <source>
        <dbReference type="EMBL" id="NKZ02177.1"/>
    </source>
</evidence>
<evidence type="ECO:0000313" key="3">
    <source>
        <dbReference type="Proteomes" id="UP000579250"/>
    </source>
</evidence>
<gene>
    <name evidence="2" type="ORF">HGB48_00155</name>
</gene>
<dbReference type="EMBL" id="JAAXPI010000001">
    <property type="protein sequence ID" value="NKZ02177.1"/>
    <property type="molecule type" value="Genomic_DNA"/>
</dbReference>
<sequence length="408" mass="44451">MQDASISDRVRELRRRRGMTQEELAERANLSLAVIKKLEQGGTCRMETYHQLARALGVTTVWFASAGSPEPTEATVDEVVLADMRSAINPPIGLTGRPLYGTADGDHPDLARLGGAVAAVAAKYHADAYDDLAQFMPALVRSAHHHVDVHDIGDQHREALRLRADILGLAGRYLIQVRAHDLALIALHASLRDAIEIGDIPLAAASVSSQAWAMLRQGRFAEVESLCVDTAGQIEPKMSKASPDELSGWGYLLLRAASAASRNNRAEEAREYVRAAGAAGARLGRQYEDLAGHVAFGPLTPALMGPEIELLDGHPDRALDLARDIPRDVGAGNTSGWDRHRLDIARAKAQTGAPDKATEIVQTIRTEHPAWLRYQQYGRDITRELLESRPRMPSQAMLDLADFMGVEP</sequence>
<dbReference type="PROSITE" id="PS50943">
    <property type="entry name" value="HTH_CROC1"/>
    <property type="match status" value="1"/>
</dbReference>
<dbReference type="RefSeq" id="WP_067633853.1">
    <property type="nucleotide sequence ID" value="NZ_JAAXPI010000001.1"/>
</dbReference>